<proteinExistence type="predicted"/>
<name>A0A917FVR2_9NOCA</name>
<gene>
    <name evidence="2" type="ORF">GCM10007304_19930</name>
</gene>
<evidence type="ECO:0000313" key="2">
    <source>
        <dbReference type="EMBL" id="GGG05828.1"/>
    </source>
</evidence>
<dbReference type="Proteomes" id="UP000654257">
    <property type="component" value="Unassembled WGS sequence"/>
</dbReference>
<keyword evidence="2" id="KW-0645">Protease</keyword>
<sequence>MFPLGSVLLPGEALPLHVFEPRYRAMVDACMAADDGPRFGVVLIERGHEVGGGDTRGDIVTVAEIGRCLPLPDGRYVLECVGRTRAKVTEWLEDDPYPRAMLRDWPDEPRTVAVNLGPVVERTRTLLDILSELAAAQGEAPPSLPILDALTEDDVFALAAALPLGPSDRLRILAAPDVEARVAALADALDDVIAVAEFSRLPS</sequence>
<keyword evidence="2" id="KW-0378">Hydrolase</keyword>
<protein>
    <submittedName>
        <fullName evidence="2">ATP-dependent protease</fullName>
    </submittedName>
</protein>
<keyword evidence="3" id="KW-1185">Reference proteome</keyword>
<dbReference type="SUPFAM" id="SSF88697">
    <property type="entry name" value="PUA domain-like"/>
    <property type="match status" value="1"/>
</dbReference>
<reference evidence="2" key="1">
    <citation type="journal article" date="2014" name="Int. J. Syst. Evol. Microbiol.">
        <title>Complete genome sequence of Corynebacterium casei LMG S-19264T (=DSM 44701T), isolated from a smear-ripened cheese.</title>
        <authorList>
            <consortium name="US DOE Joint Genome Institute (JGI-PGF)"/>
            <person name="Walter F."/>
            <person name="Albersmeier A."/>
            <person name="Kalinowski J."/>
            <person name="Ruckert C."/>
        </authorList>
    </citation>
    <scope>NUCLEOTIDE SEQUENCE</scope>
    <source>
        <strain evidence="2">CCM 7905</strain>
    </source>
</reference>
<dbReference type="PANTHER" id="PTHR46732:SF8">
    <property type="entry name" value="ATP-DEPENDENT PROTEASE LA (LON) DOMAIN PROTEIN"/>
    <property type="match status" value="1"/>
</dbReference>
<comment type="caution">
    <text evidence="2">The sequence shown here is derived from an EMBL/GenBank/DDBJ whole genome shotgun (WGS) entry which is preliminary data.</text>
</comment>
<dbReference type="PANTHER" id="PTHR46732">
    <property type="entry name" value="ATP-DEPENDENT PROTEASE LA (LON) DOMAIN PROTEIN"/>
    <property type="match status" value="1"/>
</dbReference>
<dbReference type="InterPro" id="IPR015947">
    <property type="entry name" value="PUA-like_sf"/>
</dbReference>
<evidence type="ECO:0000313" key="3">
    <source>
        <dbReference type="Proteomes" id="UP000654257"/>
    </source>
</evidence>
<evidence type="ECO:0000259" key="1">
    <source>
        <dbReference type="PROSITE" id="PS51787"/>
    </source>
</evidence>
<feature type="domain" description="Lon N-terminal" evidence="1">
    <location>
        <begin position="1"/>
        <end position="193"/>
    </location>
</feature>
<dbReference type="AlphaFoldDB" id="A0A917FVR2"/>
<dbReference type="InterPro" id="IPR003111">
    <property type="entry name" value="Lon_prtase_N"/>
</dbReference>
<dbReference type="GO" id="GO:0008233">
    <property type="term" value="F:peptidase activity"/>
    <property type="evidence" value="ECO:0007669"/>
    <property type="project" value="UniProtKB-KW"/>
</dbReference>
<dbReference type="PROSITE" id="PS51787">
    <property type="entry name" value="LON_N"/>
    <property type="match status" value="1"/>
</dbReference>
<dbReference type="Pfam" id="PF02190">
    <property type="entry name" value="LON_substr_bdg"/>
    <property type="match status" value="1"/>
</dbReference>
<dbReference type="EMBL" id="BMCU01000002">
    <property type="protein sequence ID" value="GGG05828.1"/>
    <property type="molecule type" value="Genomic_DNA"/>
</dbReference>
<dbReference type="InterPro" id="IPR046336">
    <property type="entry name" value="Lon_prtase_N_sf"/>
</dbReference>
<dbReference type="GO" id="GO:0006508">
    <property type="term" value="P:proteolysis"/>
    <property type="evidence" value="ECO:0007669"/>
    <property type="project" value="UniProtKB-KW"/>
</dbReference>
<dbReference type="Gene3D" id="2.30.130.40">
    <property type="entry name" value="LON domain-like"/>
    <property type="match status" value="1"/>
</dbReference>
<organism evidence="2 3">
    <name type="scientific">Rhodococcoides trifolii</name>
    <dbReference type="NCBI Taxonomy" id="908250"/>
    <lineage>
        <taxon>Bacteria</taxon>
        <taxon>Bacillati</taxon>
        <taxon>Actinomycetota</taxon>
        <taxon>Actinomycetes</taxon>
        <taxon>Mycobacteriales</taxon>
        <taxon>Nocardiaceae</taxon>
        <taxon>Rhodococcoides</taxon>
    </lineage>
</organism>
<dbReference type="SMART" id="SM00464">
    <property type="entry name" value="LON"/>
    <property type="match status" value="1"/>
</dbReference>
<accession>A0A917FVR2</accession>
<reference evidence="2" key="2">
    <citation type="submission" date="2020-09" db="EMBL/GenBank/DDBJ databases">
        <authorList>
            <person name="Sun Q."/>
            <person name="Sedlacek I."/>
        </authorList>
    </citation>
    <scope>NUCLEOTIDE SEQUENCE</scope>
    <source>
        <strain evidence="2">CCM 7905</strain>
    </source>
</reference>